<evidence type="ECO:0000313" key="8">
    <source>
        <dbReference type="Proteomes" id="UP000006055"/>
    </source>
</evidence>
<dbReference type="HOGENOM" id="CLU_000445_8_1_7"/>
<accession>I4C909</accession>
<dbReference type="InterPro" id="IPR009057">
    <property type="entry name" value="Homeodomain-like_sf"/>
</dbReference>
<dbReference type="InterPro" id="IPR025662">
    <property type="entry name" value="Sigma_54_int_dom_ATP-bd_1"/>
</dbReference>
<evidence type="ECO:0000259" key="6">
    <source>
        <dbReference type="PROSITE" id="PS50045"/>
    </source>
</evidence>
<dbReference type="InterPro" id="IPR058031">
    <property type="entry name" value="AAA_lid_NorR"/>
</dbReference>
<dbReference type="InterPro" id="IPR002078">
    <property type="entry name" value="Sigma_54_int"/>
</dbReference>
<keyword evidence="1" id="KW-0547">Nucleotide-binding</keyword>
<dbReference type="InterPro" id="IPR002197">
    <property type="entry name" value="HTH_Fis"/>
</dbReference>
<keyword evidence="3" id="KW-0805">Transcription regulation</keyword>
<dbReference type="InterPro" id="IPR013656">
    <property type="entry name" value="PAS_4"/>
</dbReference>
<dbReference type="PANTHER" id="PTHR32071">
    <property type="entry name" value="TRANSCRIPTIONAL REGULATORY PROTEIN"/>
    <property type="match status" value="1"/>
</dbReference>
<feature type="region of interest" description="Disordered" evidence="5">
    <location>
        <begin position="1"/>
        <end position="21"/>
    </location>
</feature>
<dbReference type="PROSITE" id="PS50045">
    <property type="entry name" value="SIGMA54_INTERACT_4"/>
    <property type="match status" value="1"/>
</dbReference>
<protein>
    <submittedName>
        <fullName evidence="7">Transcriptional regulator containing GAF, AAA-type ATPase, and DNA binding domains</fullName>
    </submittedName>
</protein>
<dbReference type="CDD" id="cd00009">
    <property type="entry name" value="AAA"/>
    <property type="match status" value="1"/>
</dbReference>
<dbReference type="FunFam" id="3.40.50.300:FF:000006">
    <property type="entry name" value="DNA-binding transcriptional regulator NtrC"/>
    <property type="match status" value="1"/>
</dbReference>
<dbReference type="Pfam" id="PF08448">
    <property type="entry name" value="PAS_4"/>
    <property type="match status" value="1"/>
</dbReference>
<dbReference type="Gene3D" id="1.10.8.60">
    <property type="match status" value="1"/>
</dbReference>
<feature type="region of interest" description="Disordered" evidence="5">
    <location>
        <begin position="470"/>
        <end position="492"/>
    </location>
</feature>
<dbReference type="GO" id="GO:0005524">
    <property type="term" value="F:ATP binding"/>
    <property type="evidence" value="ECO:0007669"/>
    <property type="project" value="UniProtKB-KW"/>
</dbReference>
<sequence>MNEKIKSKTSIPTDSNELENDADLTFRQQRKKWKREMKKFVDELREQAHSDLRAARDAGKLTADVFEDALPRLFLSWDTLDQFDDEGSYIMIRSSPEECLLDMFRSGTCKDWVFVKNREHEYIYANGIMVEDLGLLPSGIVGHTDNDFYDEISVRRLESLDEEVINGNSVSQVHTREVRGQPMTFLDVLLPWRDNEGALQFILGISREVTTYYNELVGVGEFRKREYSSNAMKTVISDCHKASRSDSIVLLQGETGVGKDHLARFIHDHSDRSKGPYLNLNCAALPKDLVESELFGYERGAFTGAIAAKPGRIEQADGGTLLLNEIGELPPEAQAKLLSFLDDKLVVRLGAKRPRSVNVRLMVATNRDLLEEVNEGRFRADLYYRIKQIVIRIPPLRDHLGDFPLLIKRIEQDLRKANPGIRLPYIDQSVLERFRKYSWPGNIRELKNLMRAMADLGEAELDRSLGSENVKSVREGTGPAPECDKDAGPTETEKWTWTTEFSPGRNYTEILEDLERALFEEALKRTGGNKAQAAKLLGTARETVSRKLDRMGIDRDDRSRDIKA</sequence>
<reference evidence="8" key="1">
    <citation type="submission" date="2012-06" db="EMBL/GenBank/DDBJ databases">
        <title>Complete sequence of chromosome of Desulfomonile tiedjei DSM 6799.</title>
        <authorList>
            <person name="Lucas S."/>
            <person name="Copeland A."/>
            <person name="Lapidus A."/>
            <person name="Glavina del Rio T."/>
            <person name="Dalin E."/>
            <person name="Tice H."/>
            <person name="Bruce D."/>
            <person name="Goodwin L."/>
            <person name="Pitluck S."/>
            <person name="Peters L."/>
            <person name="Ovchinnikova G."/>
            <person name="Zeytun A."/>
            <person name="Lu M."/>
            <person name="Kyrpides N."/>
            <person name="Mavromatis K."/>
            <person name="Ivanova N."/>
            <person name="Brettin T."/>
            <person name="Detter J.C."/>
            <person name="Han C."/>
            <person name="Larimer F."/>
            <person name="Land M."/>
            <person name="Hauser L."/>
            <person name="Markowitz V."/>
            <person name="Cheng J.-F."/>
            <person name="Hugenholtz P."/>
            <person name="Woyke T."/>
            <person name="Wu D."/>
            <person name="Spring S."/>
            <person name="Schroeder M."/>
            <person name="Brambilla E."/>
            <person name="Klenk H.-P."/>
            <person name="Eisen J.A."/>
        </authorList>
    </citation>
    <scope>NUCLEOTIDE SEQUENCE [LARGE SCALE GENOMIC DNA]</scope>
    <source>
        <strain evidence="8">ATCC 49306 / DSM 6799 / DCB-1</strain>
    </source>
</reference>
<evidence type="ECO:0000256" key="4">
    <source>
        <dbReference type="ARBA" id="ARBA00023163"/>
    </source>
</evidence>
<dbReference type="InterPro" id="IPR025944">
    <property type="entry name" value="Sigma_54_int_dom_CS"/>
</dbReference>
<feature type="domain" description="Sigma-54 factor interaction" evidence="6">
    <location>
        <begin position="229"/>
        <end position="455"/>
    </location>
</feature>
<dbReference type="Gene3D" id="3.30.450.20">
    <property type="entry name" value="PAS domain"/>
    <property type="match status" value="1"/>
</dbReference>
<dbReference type="InterPro" id="IPR027417">
    <property type="entry name" value="P-loop_NTPase"/>
</dbReference>
<dbReference type="Pfam" id="PF00158">
    <property type="entry name" value="Sigma54_activat"/>
    <property type="match status" value="1"/>
</dbReference>
<dbReference type="EMBL" id="CP003360">
    <property type="protein sequence ID" value="AFM26050.1"/>
    <property type="molecule type" value="Genomic_DNA"/>
</dbReference>
<dbReference type="SUPFAM" id="SSF52540">
    <property type="entry name" value="P-loop containing nucleoside triphosphate hydrolases"/>
    <property type="match status" value="1"/>
</dbReference>
<feature type="compositionally biased region" description="Basic and acidic residues" evidence="5">
    <location>
        <begin position="482"/>
        <end position="492"/>
    </location>
</feature>
<organism evidence="7 8">
    <name type="scientific">Desulfomonile tiedjei (strain ATCC 49306 / DSM 6799 / DCB-1)</name>
    <dbReference type="NCBI Taxonomy" id="706587"/>
    <lineage>
        <taxon>Bacteria</taxon>
        <taxon>Pseudomonadati</taxon>
        <taxon>Thermodesulfobacteriota</taxon>
        <taxon>Desulfomonilia</taxon>
        <taxon>Desulfomonilales</taxon>
        <taxon>Desulfomonilaceae</taxon>
        <taxon>Desulfomonile</taxon>
    </lineage>
</organism>
<proteinExistence type="predicted"/>
<keyword evidence="4" id="KW-0804">Transcription</keyword>
<dbReference type="RefSeq" id="WP_014811184.1">
    <property type="nucleotide sequence ID" value="NC_018025.1"/>
</dbReference>
<evidence type="ECO:0000256" key="3">
    <source>
        <dbReference type="ARBA" id="ARBA00023015"/>
    </source>
</evidence>
<dbReference type="SUPFAM" id="SSF55785">
    <property type="entry name" value="PYP-like sensor domain (PAS domain)"/>
    <property type="match status" value="1"/>
</dbReference>
<dbReference type="PRINTS" id="PR01590">
    <property type="entry name" value="HTHFIS"/>
</dbReference>
<dbReference type="PROSITE" id="PS00675">
    <property type="entry name" value="SIGMA54_INTERACT_1"/>
    <property type="match status" value="1"/>
</dbReference>
<dbReference type="STRING" id="706587.Desti_3395"/>
<dbReference type="KEGG" id="dti:Desti_3395"/>
<dbReference type="AlphaFoldDB" id="I4C909"/>
<dbReference type="eggNOG" id="COG3829">
    <property type="taxonomic scope" value="Bacteria"/>
</dbReference>
<dbReference type="Pfam" id="PF25601">
    <property type="entry name" value="AAA_lid_14"/>
    <property type="match status" value="1"/>
</dbReference>
<evidence type="ECO:0000313" key="7">
    <source>
        <dbReference type="EMBL" id="AFM26050.1"/>
    </source>
</evidence>
<name>I4C909_DESTA</name>
<dbReference type="OrthoDB" id="9761019at2"/>
<dbReference type="Proteomes" id="UP000006055">
    <property type="component" value="Chromosome"/>
</dbReference>
<evidence type="ECO:0000256" key="5">
    <source>
        <dbReference type="SAM" id="MobiDB-lite"/>
    </source>
</evidence>
<dbReference type="Gene3D" id="1.10.10.60">
    <property type="entry name" value="Homeodomain-like"/>
    <property type="match status" value="1"/>
</dbReference>
<keyword evidence="8" id="KW-1185">Reference proteome</keyword>
<dbReference type="SUPFAM" id="SSF46689">
    <property type="entry name" value="Homeodomain-like"/>
    <property type="match status" value="1"/>
</dbReference>
<dbReference type="Pfam" id="PF02954">
    <property type="entry name" value="HTH_8"/>
    <property type="match status" value="1"/>
</dbReference>
<dbReference type="InterPro" id="IPR003593">
    <property type="entry name" value="AAA+_ATPase"/>
</dbReference>
<dbReference type="GO" id="GO:0006355">
    <property type="term" value="P:regulation of DNA-templated transcription"/>
    <property type="evidence" value="ECO:0007669"/>
    <property type="project" value="InterPro"/>
</dbReference>
<gene>
    <name evidence="7" type="ordered locus">Desti_3395</name>
</gene>
<evidence type="ECO:0000256" key="1">
    <source>
        <dbReference type="ARBA" id="ARBA00022741"/>
    </source>
</evidence>
<dbReference type="PROSITE" id="PS00688">
    <property type="entry name" value="SIGMA54_INTERACT_3"/>
    <property type="match status" value="1"/>
</dbReference>
<dbReference type="PANTHER" id="PTHR32071:SF57">
    <property type="entry name" value="C4-DICARBOXYLATE TRANSPORT TRANSCRIPTIONAL REGULATORY PROTEIN DCTD"/>
    <property type="match status" value="1"/>
</dbReference>
<dbReference type="InterPro" id="IPR035965">
    <property type="entry name" value="PAS-like_dom_sf"/>
</dbReference>
<evidence type="ECO:0000256" key="2">
    <source>
        <dbReference type="ARBA" id="ARBA00022840"/>
    </source>
</evidence>
<dbReference type="GO" id="GO:0043565">
    <property type="term" value="F:sequence-specific DNA binding"/>
    <property type="evidence" value="ECO:0007669"/>
    <property type="project" value="InterPro"/>
</dbReference>
<dbReference type="Gene3D" id="3.40.50.300">
    <property type="entry name" value="P-loop containing nucleotide triphosphate hydrolases"/>
    <property type="match status" value="1"/>
</dbReference>
<dbReference type="SMART" id="SM00382">
    <property type="entry name" value="AAA"/>
    <property type="match status" value="1"/>
</dbReference>
<keyword evidence="2" id="KW-0067">ATP-binding</keyword>